<gene>
    <name evidence="1" type="primary">BnaA08g14570D</name>
    <name evidence="1" type="ORF">GSBRNA2T00027337001</name>
</gene>
<dbReference type="AlphaFoldDB" id="A0A078GJS0"/>
<dbReference type="Gramene" id="CDY24853">
    <property type="protein sequence ID" value="CDY24853"/>
    <property type="gene ID" value="GSBRNA2T00027337001"/>
</dbReference>
<name>A0A078GJS0_BRANA</name>
<organism evidence="1 2">
    <name type="scientific">Brassica napus</name>
    <name type="common">Rape</name>
    <dbReference type="NCBI Taxonomy" id="3708"/>
    <lineage>
        <taxon>Eukaryota</taxon>
        <taxon>Viridiplantae</taxon>
        <taxon>Streptophyta</taxon>
        <taxon>Embryophyta</taxon>
        <taxon>Tracheophyta</taxon>
        <taxon>Spermatophyta</taxon>
        <taxon>Magnoliopsida</taxon>
        <taxon>eudicotyledons</taxon>
        <taxon>Gunneridae</taxon>
        <taxon>Pentapetalae</taxon>
        <taxon>rosids</taxon>
        <taxon>malvids</taxon>
        <taxon>Brassicales</taxon>
        <taxon>Brassicaceae</taxon>
        <taxon>Brassiceae</taxon>
        <taxon>Brassica</taxon>
    </lineage>
</organism>
<proteinExistence type="predicted"/>
<dbReference type="PaxDb" id="3708-A0A078GJS0"/>
<sequence length="56" mass="6806">MKTTWIFGGLFIFPLPHLIKRSEPETLEKHRERKSLLLFYSNCFRSERFCLKSLFL</sequence>
<dbReference type="EMBL" id="LK032164">
    <property type="protein sequence ID" value="CDY24853.1"/>
    <property type="molecule type" value="Genomic_DNA"/>
</dbReference>
<evidence type="ECO:0000313" key="1">
    <source>
        <dbReference type="EMBL" id="CDY24853.1"/>
    </source>
</evidence>
<keyword evidence="2" id="KW-1185">Reference proteome</keyword>
<dbReference type="Proteomes" id="UP000028999">
    <property type="component" value="Unassembled WGS sequence"/>
</dbReference>
<protein>
    <submittedName>
        <fullName evidence="1">BnaA08g14570D protein</fullName>
    </submittedName>
</protein>
<accession>A0A078GJS0</accession>
<reference evidence="1 2" key="1">
    <citation type="journal article" date="2014" name="Science">
        <title>Plant genetics. Early allopolyploid evolution in the post-Neolithic Brassica napus oilseed genome.</title>
        <authorList>
            <person name="Chalhoub B."/>
            <person name="Denoeud F."/>
            <person name="Liu S."/>
            <person name="Parkin I.A."/>
            <person name="Tang H."/>
            <person name="Wang X."/>
            <person name="Chiquet J."/>
            <person name="Belcram H."/>
            <person name="Tong C."/>
            <person name="Samans B."/>
            <person name="Correa M."/>
            <person name="Da Silva C."/>
            <person name="Just J."/>
            <person name="Falentin C."/>
            <person name="Koh C.S."/>
            <person name="Le Clainche I."/>
            <person name="Bernard M."/>
            <person name="Bento P."/>
            <person name="Noel B."/>
            <person name="Labadie K."/>
            <person name="Alberti A."/>
            <person name="Charles M."/>
            <person name="Arnaud D."/>
            <person name="Guo H."/>
            <person name="Daviaud C."/>
            <person name="Alamery S."/>
            <person name="Jabbari K."/>
            <person name="Zhao M."/>
            <person name="Edger P.P."/>
            <person name="Chelaifa H."/>
            <person name="Tack D."/>
            <person name="Lassalle G."/>
            <person name="Mestiri I."/>
            <person name="Schnel N."/>
            <person name="Le Paslier M.C."/>
            <person name="Fan G."/>
            <person name="Renault V."/>
            <person name="Bayer P.E."/>
            <person name="Golicz A.A."/>
            <person name="Manoli S."/>
            <person name="Lee T.H."/>
            <person name="Thi V.H."/>
            <person name="Chalabi S."/>
            <person name="Hu Q."/>
            <person name="Fan C."/>
            <person name="Tollenaere R."/>
            <person name="Lu Y."/>
            <person name="Battail C."/>
            <person name="Shen J."/>
            <person name="Sidebottom C.H."/>
            <person name="Wang X."/>
            <person name="Canaguier A."/>
            <person name="Chauveau A."/>
            <person name="Berard A."/>
            <person name="Deniot G."/>
            <person name="Guan M."/>
            <person name="Liu Z."/>
            <person name="Sun F."/>
            <person name="Lim Y.P."/>
            <person name="Lyons E."/>
            <person name="Town C.D."/>
            <person name="Bancroft I."/>
            <person name="Wang X."/>
            <person name="Meng J."/>
            <person name="Ma J."/>
            <person name="Pires J.C."/>
            <person name="King G.J."/>
            <person name="Brunel D."/>
            <person name="Delourme R."/>
            <person name="Renard M."/>
            <person name="Aury J.M."/>
            <person name="Adams K.L."/>
            <person name="Batley J."/>
            <person name="Snowdon R.J."/>
            <person name="Tost J."/>
            <person name="Edwards D."/>
            <person name="Zhou Y."/>
            <person name="Hua W."/>
            <person name="Sharpe A.G."/>
            <person name="Paterson A.H."/>
            <person name="Guan C."/>
            <person name="Wincker P."/>
        </authorList>
    </citation>
    <scope>NUCLEOTIDE SEQUENCE [LARGE SCALE GENOMIC DNA]</scope>
    <source>
        <strain evidence="2">cv. Darmor-bzh</strain>
    </source>
</reference>
<evidence type="ECO:0000313" key="2">
    <source>
        <dbReference type="Proteomes" id="UP000028999"/>
    </source>
</evidence>